<dbReference type="Proteomes" id="UP000256321">
    <property type="component" value="Unassembled WGS sequence"/>
</dbReference>
<reference evidence="9 10" key="1">
    <citation type="submission" date="2018-07" db="EMBL/GenBank/DDBJ databases">
        <title>Parabacteroides acidifaciens nov. sp., isolated from human feces.</title>
        <authorList>
            <person name="Wang Y.J."/>
        </authorList>
    </citation>
    <scope>NUCLEOTIDE SEQUENCE [LARGE SCALE GENOMIC DNA]</scope>
    <source>
        <strain evidence="9 10">426-9</strain>
    </source>
</reference>
<keyword evidence="11" id="KW-1185">Reference proteome</keyword>
<sequence length="573" mass="65400">MKKKNIFQLFLAGVICLLYTTSCSVDPEFYSQVVPETFYSSQDAVWQRFNRPFTHWRWYIAHDNPRWALQELGTDEYCLPTRGSDWYDGANYQKFHHHEYTEDMTRVETGWTNFAMGVALSWDALEDLENVDFDALGFPEGTRESMLNQQRTLAASFYIDGLDFFGGVPLYTTTQSEVKGRSTDVETFNFIDSLLKVAVPNLPIKEELGGMETGSINRAAGAALQARLYFNAKSYIGKEMFTEAAQICQDIIDGKYGQYALESDWTNIFGFDNERCPEIIWSVPSQNAKTETDAMYWGWQVPYNYKNYLGGLEGSGSDNGIGLTPSLDPTGKRYPYKLGGAYAKFNDKDIRKQPYVYEGNGKYRGMFIVGKLVNPLNPEWVCTGTREYAGEVITVVDQVAYFAKVGKDPQYPDLASLPSTIATAEENSCVRVTKRSPRPNQDEFKRKGDPDCPVIRLAEIYYMLAECKMRAGDKQGAADLINTVRKRYFEDGVDPDPVTAANLDKYRMLDEWQLEFLAEGRRRTDLIRWDAYVTEDWWDHKATNNPNFNRFPIHYSLIGANNLLEQNPGYGSK</sequence>
<keyword evidence="3 6" id="KW-0732">Signal</keyword>
<dbReference type="InterPro" id="IPR011990">
    <property type="entry name" value="TPR-like_helical_dom_sf"/>
</dbReference>
<evidence type="ECO:0000256" key="2">
    <source>
        <dbReference type="ARBA" id="ARBA00006275"/>
    </source>
</evidence>
<dbReference type="Proteomes" id="UP000629596">
    <property type="component" value="Unassembled WGS sequence"/>
</dbReference>
<evidence type="ECO:0000259" key="7">
    <source>
        <dbReference type="Pfam" id="PF07980"/>
    </source>
</evidence>
<evidence type="ECO:0000256" key="3">
    <source>
        <dbReference type="ARBA" id="ARBA00022729"/>
    </source>
</evidence>
<comment type="caution">
    <text evidence="9">The sequence shown here is derived from an EMBL/GenBank/DDBJ whole genome shotgun (WGS) entry which is preliminary data.</text>
</comment>
<feature type="chain" id="PRO_5017719512" evidence="6">
    <location>
        <begin position="25"/>
        <end position="573"/>
    </location>
</feature>
<evidence type="ECO:0000256" key="6">
    <source>
        <dbReference type="SAM" id="SignalP"/>
    </source>
</evidence>
<dbReference type="Pfam" id="PF07980">
    <property type="entry name" value="SusD_RagB"/>
    <property type="match status" value="1"/>
</dbReference>
<dbReference type="EMBL" id="JACRTI010000004">
    <property type="protein sequence ID" value="MBC8600596.1"/>
    <property type="molecule type" value="Genomic_DNA"/>
</dbReference>
<evidence type="ECO:0000313" key="11">
    <source>
        <dbReference type="Proteomes" id="UP000629596"/>
    </source>
</evidence>
<dbReference type="GO" id="GO:0009279">
    <property type="term" value="C:cell outer membrane"/>
    <property type="evidence" value="ECO:0007669"/>
    <property type="project" value="UniProtKB-SubCell"/>
</dbReference>
<feature type="domain" description="RagB/SusD" evidence="7">
    <location>
        <begin position="277"/>
        <end position="570"/>
    </location>
</feature>
<reference evidence="8 11" key="2">
    <citation type="submission" date="2020-08" db="EMBL/GenBank/DDBJ databases">
        <title>Genome public.</title>
        <authorList>
            <person name="Liu C."/>
            <person name="Sun Q."/>
        </authorList>
    </citation>
    <scope>NUCLEOTIDE SEQUENCE [LARGE SCALE GENOMIC DNA]</scope>
    <source>
        <strain evidence="8 11">426_9</strain>
    </source>
</reference>
<proteinExistence type="inferred from homology"/>
<comment type="similarity">
    <text evidence="2">Belongs to the SusD family.</text>
</comment>
<dbReference type="SUPFAM" id="SSF48452">
    <property type="entry name" value="TPR-like"/>
    <property type="match status" value="1"/>
</dbReference>
<evidence type="ECO:0000256" key="5">
    <source>
        <dbReference type="ARBA" id="ARBA00023237"/>
    </source>
</evidence>
<name>A0A3D8HHZ2_9BACT</name>
<dbReference type="RefSeq" id="WP_115498119.1">
    <property type="nucleotide sequence ID" value="NZ_JACRTI010000004.1"/>
</dbReference>
<evidence type="ECO:0000313" key="8">
    <source>
        <dbReference type="EMBL" id="MBC8600596.1"/>
    </source>
</evidence>
<dbReference type="AlphaFoldDB" id="A0A3D8HHZ2"/>
<dbReference type="EMBL" id="QREV01000004">
    <property type="protein sequence ID" value="RDU50599.1"/>
    <property type="molecule type" value="Genomic_DNA"/>
</dbReference>
<evidence type="ECO:0000256" key="1">
    <source>
        <dbReference type="ARBA" id="ARBA00004442"/>
    </source>
</evidence>
<evidence type="ECO:0000313" key="10">
    <source>
        <dbReference type="Proteomes" id="UP000256321"/>
    </source>
</evidence>
<evidence type="ECO:0000313" key="9">
    <source>
        <dbReference type="EMBL" id="RDU50599.1"/>
    </source>
</evidence>
<gene>
    <name evidence="9" type="ORF">DWU89_02605</name>
    <name evidence="8" type="ORF">H8784_02555</name>
</gene>
<accession>A0A3D8HHZ2</accession>
<keyword evidence="4" id="KW-0472">Membrane</keyword>
<feature type="signal peptide" evidence="6">
    <location>
        <begin position="1"/>
        <end position="24"/>
    </location>
</feature>
<evidence type="ECO:0000256" key="4">
    <source>
        <dbReference type="ARBA" id="ARBA00023136"/>
    </source>
</evidence>
<protein>
    <submittedName>
        <fullName evidence="9">RagB/SusD family nutrient uptake outer membrane protein</fullName>
    </submittedName>
</protein>
<organism evidence="9 10">
    <name type="scientific">Parabacteroides acidifaciens</name>
    <dbReference type="NCBI Taxonomy" id="2290935"/>
    <lineage>
        <taxon>Bacteria</taxon>
        <taxon>Pseudomonadati</taxon>
        <taxon>Bacteroidota</taxon>
        <taxon>Bacteroidia</taxon>
        <taxon>Bacteroidales</taxon>
        <taxon>Tannerellaceae</taxon>
        <taxon>Parabacteroides</taxon>
    </lineage>
</organism>
<keyword evidence="5" id="KW-0998">Cell outer membrane</keyword>
<dbReference type="InterPro" id="IPR012944">
    <property type="entry name" value="SusD_RagB_dom"/>
</dbReference>
<dbReference type="Gene3D" id="1.25.40.390">
    <property type="match status" value="1"/>
</dbReference>
<comment type="subcellular location">
    <subcellularLocation>
        <location evidence="1">Cell outer membrane</location>
    </subcellularLocation>
</comment>